<keyword evidence="4" id="KW-1185">Reference proteome</keyword>
<dbReference type="Proteomes" id="UP001046350">
    <property type="component" value="Chromosome"/>
</dbReference>
<proteinExistence type="predicted"/>
<dbReference type="EMBL" id="CP077076">
    <property type="protein sequence ID" value="QXH54066.1"/>
    <property type="molecule type" value="Genomic_DNA"/>
</dbReference>
<feature type="compositionally biased region" description="Pro residues" evidence="1">
    <location>
        <begin position="48"/>
        <end position="59"/>
    </location>
</feature>
<feature type="compositionally biased region" description="Basic and acidic residues" evidence="1">
    <location>
        <begin position="60"/>
        <end position="74"/>
    </location>
</feature>
<sequence>MHSTTNPRRLLTWAVLAIAGVGLAWLLWQWANDMAGVRREAPKVPAIIPLPPPPPPPPEPPKEPEPPVEEKIAEPEPEPIPEAEDIKPAEDAPDPAQDLADPMQMDGDAQSGSDSFNVGAGKGGGMAGGGGGGFGKGTYGQYLGSAFQRVLRETPELRDLSFRAQANVWLSTSGEITRVELASSSGDPETDAKLLAALRGAGVLDQRPPAGLTLPVKIGLQGRRG</sequence>
<organism evidence="3 4">
    <name type="scientific">Pseudomonas fakonensis</name>
    <dbReference type="NCBI Taxonomy" id="2842355"/>
    <lineage>
        <taxon>Bacteria</taxon>
        <taxon>Pseudomonadati</taxon>
        <taxon>Pseudomonadota</taxon>
        <taxon>Gammaproteobacteria</taxon>
        <taxon>Pseudomonadales</taxon>
        <taxon>Pseudomonadaceae</taxon>
        <taxon>Pseudomonas</taxon>
    </lineage>
</organism>
<evidence type="ECO:0000256" key="2">
    <source>
        <dbReference type="SAM" id="Phobius"/>
    </source>
</evidence>
<keyword evidence="2" id="KW-0812">Transmembrane</keyword>
<reference evidence="3" key="1">
    <citation type="journal article" date="2021" name="Microorganisms">
        <title>The Ever-Expanding Pseudomonas Genus: Description of 43 New Species and Partition of the Pseudomonas putida Group.</title>
        <authorList>
            <person name="Girard L."/>
            <person name="Lood C."/>
            <person name="Hofte M."/>
            <person name="Vandamme P."/>
            <person name="Rokni-Zadeh H."/>
            <person name="van Noort V."/>
            <person name="Lavigne R."/>
            <person name="De Mot R."/>
        </authorList>
    </citation>
    <scope>NUCLEOTIDE SEQUENCE</scope>
    <source>
        <strain evidence="3">COW40</strain>
    </source>
</reference>
<gene>
    <name evidence="3" type="ORF">KSS94_13475</name>
</gene>
<feature type="transmembrane region" description="Helical" evidence="2">
    <location>
        <begin position="12"/>
        <end position="31"/>
    </location>
</feature>
<name>A0ABX8NCJ9_9PSED</name>
<feature type="region of interest" description="Disordered" evidence="1">
    <location>
        <begin position="48"/>
        <end position="120"/>
    </location>
</feature>
<keyword evidence="2" id="KW-0472">Membrane</keyword>
<evidence type="ECO:0000313" key="3">
    <source>
        <dbReference type="EMBL" id="QXH54066.1"/>
    </source>
</evidence>
<evidence type="ECO:0000256" key="1">
    <source>
        <dbReference type="SAM" id="MobiDB-lite"/>
    </source>
</evidence>
<accession>A0ABX8NCJ9</accession>
<keyword evidence="2" id="KW-1133">Transmembrane helix</keyword>
<protein>
    <submittedName>
        <fullName evidence="3">TonB C-terminal domain-containing protein</fullName>
    </submittedName>
</protein>
<evidence type="ECO:0000313" key="4">
    <source>
        <dbReference type="Proteomes" id="UP001046350"/>
    </source>
</evidence>